<evidence type="ECO:0000256" key="1">
    <source>
        <dbReference type="SAM" id="MobiDB-lite"/>
    </source>
</evidence>
<dbReference type="RefSeq" id="XP_035344499.1">
    <property type="nucleotide sequence ID" value="XM_035488606.1"/>
</dbReference>
<proteinExistence type="predicted"/>
<evidence type="ECO:0000313" key="3">
    <source>
        <dbReference type="Proteomes" id="UP000509510"/>
    </source>
</evidence>
<name>A0A7H8QY25_TALRU</name>
<dbReference type="AlphaFoldDB" id="A0A7H8QY25"/>
<gene>
    <name evidence="2" type="ORF">TRUGW13939_05443</name>
</gene>
<dbReference type="KEGG" id="trg:TRUGW13939_05443"/>
<dbReference type="EMBL" id="CP055900">
    <property type="protein sequence ID" value="QKX58321.1"/>
    <property type="molecule type" value="Genomic_DNA"/>
</dbReference>
<feature type="region of interest" description="Disordered" evidence="1">
    <location>
        <begin position="335"/>
        <end position="368"/>
    </location>
</feature>
<keyword evidence="3" id="KW-1185">Reference proteome</keyword>
<accession>A0A7H8QY25</accession>
<organism evidence="2 3">
    <name type="scientific">Talaromyces rugulosus</name>
    <name type="common">Penicillium rugulosum</name>
    <dbReference type="NCBI Taxonomy" id="121627"/>
    <lineage>
        <taxon>Eukaryota</taxon>
        <taxon>Fungi</taxon>
        <taxon>Dikarya</taxon>
        <taxon>Ascomycota</taxon>
        <taxon>Pezizomycotina</taxon>
        <taxon>Eurotiomycetes</taxon>
        <taxon>Eurotiomycetidae</taxon>
        <taxon>Eurotiales</taxon>
        <taxon>Trichocomaceae</taxon>
        <taxon>Talaromyces</taxon>
        <taxon>Talaromyces sect. Islandici</taxon>
    </lineage>
</organism>
<dbReference type="GeneID" id="55992940"/>
<reference evidence="3" key="1">
    <citation type="submission" date="2020-06" db="EMBL/GenBank/DDBJ databases">
        <title>A chromosome-scale genome assembly of Talaromyces rugulosus W13939.</title>
        <authorList>
            <person name="Wang B."/>
            <person name="Guo L."/>
            <person name="Ye K."/>
            <person name="Wang L."/>
        </authorList>
    </citation>
    <scope>NUCLEOTIDE SEQUENCE [LARGE SCALE GENOMIC DNA]</scope>
    <source>
        <strain evidence="3">W13939</strain>
    </source>
</reference>
<dbReference type="Proteomes" id="UP000509510">
    <property type="component" value="Chromosome III"/>
</dbReference>
<sequence length="368" mass="41313">MANLNTGIRGRLDALLKTVVEIKSGLLNDGILPDQFLQDNHIRVIDHDFTNFGDGTTHTSPILFKPRPLVFFKNHYVDFSLITDSVLRPRAMHYPTSGGPLFGDEWLSKRVLDPSNRVGMYTEASARYLHQWAYGHGIRQGLPPGTPNLSSLVGISPVGSGSSFHAEGTFIDLFDGHSVQRYTSDVLAYDSEAQGVKPHLILLGTQENTGCNGSMMYGELVLLIAAMINRAYQAAVVDEVPDKEDVVAHIEREEDLLFKDEKSFPVLMVSVVRPQHARIFYTCMDGEDLVIRQSELYSLEQKNDRTLDFLSRFLLSSPLDEQLQPQGMFKVLQPLQHVQGQQNPKQRKRKRDEAGSPSSSEKENFPEE</sequence>
<protein>
    <submittedName>
        <fullName evidence="2">Uncharacterized protein</fullName>
    </submittedName>
</protein>
<dbReference type="OrthoDB" id="4227422at2759"/>
<evidence type="ECO:0000313" key="2">
    <source>
        <dbReference type="EMBL" id="QKX58321.1"/>
    </source>
</evidence>